<dbReference type="Proteomes" id="UP000489600">
    <property type="component" value="Unassembled WGS sequence"/>
</dbReference>
<sequence>MAGSTHDARVLATAIREDPMYDIATQRSVIFATMGLHNFIRQNNIQDSDFDNIGNENDVVQAEHIENEDQENNDGVRVEEASEAGAYMRIVRDQIAEQIWSENRRGPRRRH</sequence>
<evidence type="ECO:0000313" key="2">
    <source>
        <dbReference type="Proteomes" id="UP000489600"/>
    </source>
</evidence>
<reference evidence="1" key="1">
    <citation type="submission" date="2019-07" db="EMBL/GenBank/DDBJ databases">
        <authorList>
            <person name="Dittberner H."/>
        </authorList>
    </citation>
    <scope>NUCLEOTIDE SEQUENCE [LARGE SCALE GENOMIC DNA]</scope>
</reference>
<protein>
    <submittedName>
        <fullName evidence="1">Uncharacterized protein</fullName>
    </submittedName>
</protein>
<gene>
    <name evidence="1" type="ORF">ANE_LOCUS12812</name>
</gene>
<keyword evidence="2" id="KW-1185">Reference proteome</keyword>
<accession>A0A565BLY4</accession>
<comment type="caution">
    <text evidence="1">The sequence shown here is derived from an EMBL/GenBank/DDBJ whole genome shotgun (WGS) entry which is preliminary data.</text>
</comment>
<dbReference type="OrthoDB" id="1114168at2759"/>
<organism evidence="1 2">
    <name type="scientific">Arabis nemorensis</name>
    <dbReference type="NCBI Taxonomy" id="586526"/>
    <lineage>
        <taxon>Eukaryota</taxon>
        <taxon>Viridiplantae</taxon>
        <taxon>Streptophyta</taxon>
        <taxon>Embryophyta</taxon>
        <taxon>Tracheophyta</taxon>
        <taxon>Spermatophyta</taxon>
        <taxon>Magnoliopsida</taxon>
        <taxon>eudicotyledons</taxon>
        <taxon>Gunneridae</taxon>
        <taxon>Pentapetalae</taxon>
        <taxon>rosids</taxon>
        <taxon>malvids</taxon>
        <taxon>Brassicales</taxon>
        <taxon>Brassicaceae</taxon>
        <taxon>Arabideae</taxon>
        <taxon>Arabis</taxon>
    </lineage>
</organism>
<dbReference type="EMBL" id="CABITT030000004">
    <property type="protein sequence ID" value="VVB02368.1"/>
    <property type="molecule type" value="Genomic_DNA"/>
</dbReference>
<proteinExistence type="predicted"/>
<evidence type="ECO:0000313" key="1">
    <source>
        <dbReference type="EMBL" id="VVB02368.1"/>
    </source>
</evidence>
<name>A0A565BLY4_9BRAS</name>
<dbReference type="AlphaFoldDB" id="A0A565BLY4"/>